<dbReference type="Gene3D" id="3.40.50.1820">
    <property type="entry name" value="alpha/beta hydrolase"/>
    <property type="match status" value="1"/>
</dbReference>
<dbReference type="PANTHER" id="PTHR42886:SF29">
    <property type="entry name" value="PUMMELIG, ISOFORM A"/>
    <property type="match status" value="1"/>
</dbReference>
<dbReference type="GO" id="GO:0055088">
    <property type="term" value="P:lipid homeostasis"/>
    <property type="evidence" value="ECO:0007669"/>
    <property type="project" value="TreeGrafter"/>
</dbReference>
<dbReference type="GO" id="GO:0052689">
    <property type="term" value="F:carboxylic ester hydrolase activity"/>
    <property type="evidence" value="ECO:0007669"/>
    <property type="project" value="TreeGrafter"/>
</dbReference>
<dbReference type="GO" id="GO:0006654">
    <property type="term" value="P:phosphatidic acid biosynthetic process"/>
    <property type="evidence" value="ECO:0007669"/>
    <property type="project" value="TreeGrafter"/>
</dbReference>
<accession>A0A979FWM4</accession>
<dbReference type="PRINTS" id="PR00111">
    <property type="entry name" value="ABHYDROLASE"/>
</dbReference>
<evidence type="ECO:0000313" key="4">
    <source>
        <dbReference type="RefSeq" id="XP_047741669.1"/>
    </source>
</evidence>
<dbReference type="Pfam" id="PF00561">
    <property type="entry name" value="Abhydrolase_1"/>
    <property type="match status" value="1"/>
</dbReference>
<evidence type="ECO:0000259" key="2">
    <source>
        <dbReference type="Pfam" id="PF00561"/>
    </source>
</evidence>
<dbReference type="Proteomes" id="UP000694843">
    <property type="component" value="Unplaced"/>
</dbReference>
<name>A0A979FWM4_HYAAZ</name>
<keyword evidence="3" id="KW-1185">Reference proteome</keyword>
<dbReference type="SUPFAM" id="SSF53474">
    <property type="entry name" value="alpha/beta-Hydrolases"/>
    <property type="match status" value="1"/>
</dbReference>
<dbReference type="AlphaFoldDB" id="A0A979FWM4"/>
<dbReference type="InterPro" id="IPR029058">
    <property type="entry name" value="AB_hydrolase_fold"/>
</dbReference>
<dbReference type="RefSeq" id="XP_047741669.1">
    <property type="nucleotide sequence ID" value="XM_047885713.1"/>
</dbReference>
<gene>
    <name evidence="4" type="primary">LOC108667923</name>
</gene>
<evidence type="ECO:0000313" key="3">
    <source>
        <dbReference type="Proteomes" id="UP000694843"/>
    </source>
</evidence>
<organism evidence="3 4">
    <name type="scientific">Hyalella azteca</name>
    <name type="common">Amphipod</name>
    <dbReference type="NCBI Taxonomy" id="294128"/>
    <lineage>
        <taxon>Eukaryota</taxon>
        <taxon>Metazoa</taxon>
        <taxon>Ecdysozoa</taxon>
        <taxon>Arthropoda</taxon>
        <taxon>Crustacea</taxon>
        <taxon>Multicrustacea</taxon>
        <taxon>Malacostraca</taxon>
        <taxon>Eumalacostraca</taxon>
        <taxon>Peracarida</taxon>
        <taxon>Amphipoda</taxon>
        <taxon>Senticaudata</taxon>
        <taxon>Talitrida</taxon>
        <taxon>Talitroidea</taxon>
        <taxon>Hyalellidae</taxon>
        <taxon>Hyalella</taxon>
    </lineage>
</organism>
<proteinExistence type="inferred from homology"/>
<dbReference type="GO" id="GO:0005739">
    <property type="term" value="C:mitochondrion"/>
    <property type="evidence" value="ECO:0007669"/>
    <property type="project" value="TreeGrafter"/>
</dbReference>
<protein>
    <submittedName>
        <fullName evidence="4">1-acylglycerol-3-phosphate O-acyltransferase ABHD5-like</fullName>
    </submittedName>
</protein>
<dbReference type="PANTHER" id="PTHR42886">
    <property type="entry name" value="RE40534P-RELATED"/>
    <property type="match status" value="1"/>
</dbReference>
<feature type="domain" description="AB hydrolase-1" evidence="2">
    <location>
        <begin position="4"/>
        <end position="70"/>
    </location>
</feature>
<dbReference type="GO" id="GO:0005811">
    <property type="term" value="C:lipid droplet"/>
    <property type="evidence" value="ECO:0007669"/>
    <property type="project" value="TreeGrafter"/>
</dbReference>
<dbReference type="GO" id="GO:0042171">
    <property type="term" value="F:lysophosphatidic acid acyltransferase activity"/>
    <property type="evidence" value="ECO:0007669"/>
    <property type="project" value="TreeGrafter"/>
</dbReference>
<dbReference type="KEGG" id="hazt:108667923"/>
<evidence type="ECO:0000256" key="1">
    <source>
        <dbReference type="ARBA" id="ARBA00038097"/>
    </source>
</evidence>
<dbReference type="GeneID" id="108667923"/>
<sequence>MVLHVYAIDILGFGRSSRPKFDSDAVKAEKQFITSIESWRKAMGLDKFILLGHSFGGFLAASYAIKYPERSVGLRHCPSLLQKARPDLTRKFAGLLPNAEEDIPSYLYHCNAQQPSGETAFHSLMSGFGWAKHPMVHRLDSL</sequence>
<comment type="similarity">
    <text evidence="1">Belongs to the peptidase S33 family. ABHD4/ABHD5 subfamily.</text>
</comment>
<reference evidence="4" key="1">
    <citation type="submission" date="2025-08" db="UniProtKB">
        <authorList>
            <consortium name="RefSeq"/>
        </authorList>
    </citation>
    <scope>IDENTIFICATION</scope>
    <source>
        <tissue evidence="4">Whole organism</tissue>
    </source>
</reference>
<dbReference type="OrthoDB" id="7457040at2759"/>
<dbReference type="InterPro" id="IPR000073">
    <property type="entry name" value="AB_hydrolase_1"/>
</dbReference>